<name>A0ABY6GU08_9GAMM</name>
<dbReference type="InterPro" id="IPR050336">
    <property type="entry name" value="Chromosome_partition/occlusion"/>
</dbReference>
<dbReference type="Pfam" id="PF02195">
    <property type="entry name" value="ParB_N"/>
    <property type="match status" value="1"/>
</dbReference>
<sequence length="186" mass="21007">MAAKKYKLVDKKVSDLIPYVNNSRVHDDEQVIQICSSIREFGFTNPVLIDEDNGIIAGHGRLMAAKKLELKTVPCIVLAGLSDAQKKAYVIADNAIALNSSWDMDKLSLEVEAFQAEDFDLEVLGFRDDFLVSLYDEPPQPDEQEKPEEQYSEIFNIIVECDSEDHQQAIYDELTGKGYKCRVQSL</sequence>
<gene>
    <name evidence="2" type="ORF">NX720_26290</name>
</gene>
<dbReference type="Gene3D" id="3.90.1530.10">
    <property type="entry name" value="Conserved hypothetical protein from pyrococcus furiosus pfu- 392566-001, ParB domain"/>
    <property type="match status" value="1"/>
</dbReference>
<organism evidence="2 3">
    <name type="scientific">Endozoicomonas euniceicola</name>
    <dbReference type="NCBI Taxonomy" id="1234143"/>
    <lineage>
        <taxon>Bacteria</taxon>
        <taxon>Pseudomonadati</taxon>
        <taxon>Pseudomonadota</taxon>
        <taxon>Gammaproteobacteria</taxon>
        <taxon>Oceanospirillales</taxon>
        <taxon>Endozoicomonadaceae</taxon>
        <taxon>Endozoicomonas</taxon>
    </lineage>
</organism>
<protein>
    <submittedName>
        <fullName evidence="2">ParB/Srx family N-terminal domain-containing protein</fullName>
    </submittedName>
</protein>
<proteinExistence type="predicted"/>
<dbReference type="SUPFAM" id="SSF110849">
    <property type="entry name" value="ParB/Sulfiredoxin"/>
    <property type="match status" value="1"/>
</dbReference>
<evidence type="ECO:0000313" key="2">
    <source>
        <dbReference type="EMBL" id="UYM16263.1"/>
    </source>
</evidence>
<dbReference type="CDD" id="cd16403">
    <property type="entry name" value="ParB_N_like_MT"/>
    <property type="match status" value="1"/>
</dbReference>
<dbReference type="SMART" id="SM00470">
    <property type="entry name" value="ParB"/>
    <property type="match status" value="1"/>
</dbReference>
<evidence type="ECO:0000259" key="1">
    <source>
        <dbReference type="SMART" id="SM00470"/>
    </source>
</evidence>
<dbReference type="EMBL" id="CP103300">
    <property type="protein sequence ID" value="UYM16263.1"/>
    <property type="molecule type" value="Genomic_DNA"/>
</dbReference>
<evidence type="ECO:0000313" key="3">
    <source>
        <dbReference type="Proteomes" id="UP001163255"/>
    </source>
</evidence>
<feature type="domain" description="ParB-like N-terminal" evidence="1">
    <location>
        <begin position="9"/>
        <end position="94"/>
    </location>
</feature>
<dbReference type="PANTHER" id="PTHR33375:SF1">
    <property type="entry name" value="CHROMOSOME-PARTITIONING PROTEIN PARB-RELATED"/>
    <property type="match status" value="1"/>
</dbReference>
<dbReference type="Proteomes" id="UP001163255">
    <property type="component" value="Chromosome"/>
</dbReference>
<dbReference type="InterPro" id="IPR036086">
    <property type="entry name" value="ParB/Sulfiredoxin_sf"/>
</dbReference>
<dbReference type="RefSeq" id="WP_262598564.1">
    <property type="nucleotide sequence ID" value="NZ_CP103300.1"/>
</dbReference>
<reference evidence="2" key="1">
    <citation type="submission" date="2022-10" db="EMBL/GenBank/DDBJ databases">
        <title>Completed Genome Sequence of two octocoral isolated bacterium, Endozoicomonas euniceicola EF212T and Endozoicomonas gorgoniicola PS125T.</title>
        <authorList>
            <person name="Chiou Y.-J."/>
            <person name="Chen Y.-H."/>
        </authorList>
    </citation>
    <scope>NUCLEOTIDE SEQUENCE</scope>
    <source>
        <strain evidence="2">EF212</strain>
    </source>
</reference>
<dbReference type="InterPro" id="IPR003115">
    <property type="entry name" value="ParB_N"/>
</dbReference>
<dbReference type="PANTHER" id="PTHR33375">
    <property type="entry name" value="CHROMOSOME-PARTITIONING PROTEIN PARB-RELATED"/>
    <property type="match status" value="1"/>
</dbReference>
<keyword evidence="3" id="KW-1185">Reference proteome</keyword>
<accession>A0ABY6GU08</accession>